<dbReference type="HAMAP" id="MF_01940">
    <property type="entry name" value="RNA_CPDase"/>
    <property type="match status" value="1"/>
</dbReference>
<feature type="active site" description="Proton donor" evidence="2">
    <location>
        <position position="37"/>
    </location>
</feature>
<keyword evidence="1 2" id="KW-0378">Hydrolase</keyword>
<evidence type="ECO:0000313" key="4">
    <source>
        <dbReference type="Proteomes" id="UP000663555"/>
    </source>
</evidence>
<feature type="short sequence motif" description="HXTX 2" evidence="2">
    <location>
        <begin position="121"/>
        <end position="124"/>
    </location>
</feature>
<reference evidence="3 4" key="1">
    <citation type="submission" date="2021-03" db="EMBL/GenBank/DDBJ databases">
        <title>Genome sequencing of Marinobacter sp. LPB0319.</title>
        <authorList>
            <person name="Kim J."/>
        </authorList>
    </citation>
    <scope>NUCLEOTIDE SEQUENCE [LARGE SCALE GENOMIC DNA]</scope>
    <source>
        <strain evidence="3 4">LPB0319</strain>
    </source>
</reference>
<evidence type="ECO:0000256" key="2">
    <source>
        <dbReference type="HAMAP-Rule" id="MF_01940"/>
    </source>
</evidence>
<dbReference type="Proteomes" id="UP000663555">
    <property type="component" value="Chromosome"/>
</dbReference>
<comment type="similarity">
    <text evidence="2">Belongs to the 2H phosphoesterase superfamily. ThpR family.</text>
</comment>
<dbReference type="NCBIfam" id="TIGR02258">
    <property type="entry name" value="2_5_ligase"/>
    <property type="match status" value="1"/>
</dbReference>
<feature type="active site" description="Proton acceptor" evidence="2">
    <location>
        <position position="121"/>
    </location>
</feature>
<dbReference type="Pfam" id="PF13563">
    <property type="entry name" value="2_5_RNA_ligase2"/>
    <property type="match status" value="1"/>
</dbReference>
<sequence>MPRLFFSIEIPVQIKQRLLQVRAPVAGARWQSAAQLHLTLLFLGPVSDDRVAEVCAEVRALAMPAFDLEVSGIGCFGQPASPRNLWAGVSPCDSLLALQAALKDVLGGLGFEFDQRAFRPHVTLARFKKQRGSVAALLDDHQSTNFGAFPVQEFVLYQSTQGGGGSVYTVLERFALEG</sequence>
<comment type="catalytic activity">
    <reaction evidence="2">
        <text>a 3'-end 2',3'-cyclophospho-ribonucleotide-RNA + H2O = a 3'-end 2'-phospho-ribonucleotide-RNA + H(+)</text>
        <dbReference type="Rhea" id="RHEA:11828"/>
        <dbReference type="Rhea" id="RHEA-COMP:10464"/>
        <dbReference type="Rhea" id="RHEA-COMP:17353"/>
        <dbReference type="ChEBI" id="CHEBI:15377"/>
        <dbReference type="ChEBI" id="CHEBI:15378"/>
        <dbReference type="ChEBI" id="CHEBI:83064"/>
        <dbReference type="ChEBI" id="CHEBI:173113"/>
        <dbReference type="EC" id="3.1.4.58"/>
    </reaction>
</comment>
<proteinExistence type="inferred from homology"/>
<dbReference type="Gene3D" id="3.90.1140.10">
    <property type="entry name" value="Cyclic phosphodiesterase"/>
    <property type="match status" value="1"/>
</dbReference>
<dbReference type="SUPFAM" id="SSF55144">
    <property type="entry name" value="LigT-like"/>
    <property type="match status" value="1"/>
</dbReference>
<accession>A0ABX7MVS8</accession>
<dbReference type="RefSeq" id="WP_206645615.1">
    <property type="nucleotide sequence ID" value="NZ_CP071247.1"/>
</dbReference>
<feature type="short sequence motif" description="HXTX 1" evidence="2">
    <location>
        <begin position="37"/>
        <end position="40"/>
    </location>
</feature>
<dbReference type="EC" id="3.1.4.58" evidence="2"/>
<name>A0ABX7MVS8_9GAMM</name>
<protein>
    <recommendedName>
        <fullName evidence="2">RNA 2',3'-cyclic phosphodiesterase</fullName>
        <shortName evidence="2">RNA 2',3'-CPDase</shortName>
        <ecNumber evidence="2">3.1.4.58</ecNumber>
    </recommendedName>
</protein>
<dbReference type="InterPro" id="IPR004175">
    <property type="entry name" value="RNA_CPDase"/>
</dbReference>
<dbReference type="PANTHER" id="PTHR35561:SF1">
    <property type="entry name" value="RNA 2',3'-CYCLIC PHOSPHODIESTERASE"/>
    <property type="match status" value="1"/>
</dbReference>
<evidence type="ECO:0000313" key="3">
    <source>
        <dbReference type="EMBL" id="QSP96388.1"/>
    </source>
</evidence>
<organism evidence="3 4">
    <name type="scientific">Marinobacter salinisoli</name>
    <dbReference type="NCBI Taxonomy" id="2769486"/>
    <lineage>
        <taxon>Bacteria</taxon>
        <taxon>Pseudomonadati</taxon>
        <taxon>Pseudomonadota</taxon>
        <taxon>Gammaproteobacteria</taxon>
        <taxon>Pseudomonadales</taxon>
        <taxon>Marinobacteraceae</taxon>
        <taxon>Marinobacter</taxon>
    </lineage>
</organism>
<dbReference type="PANTHER" id="PTHR35561">
    <property type="entry name" value="RNA 2',3'-CYCLIC PHOSPHODIESTERASE"/>
    <property type="match status" value="1"/>
</dbReference>
<dbReference type="InterPro" id="IPR009097">
    <property type="entry name" value="Cyclic_Pdiesterase"/>
</dbReference>
<evidence type="ECO:0000256" key="1">
    <source>
        <dbReference type="ARBA" id="ARBA00022801"/>
    </source>
</evidence>
<keyword evidence="4" id="KW-1185">Reference proteome</keyword>
<comment type="function">
    <text evidence="2">Hydrolyzes RNA 2',3'-cyclic phosphodiester to an RNA 2'-phosphomonoester.</text>
</comment>
<gene>
    <name evidence="3" type="primary">thpR</name>
    <name evidence="3" type="ORF">LPB19_08445</name>
</gene>
<dbReference type="EMBL" id="CP071247">
    <property type="protein sequence ID" value="QSP96388.1"/>
    <property type="molecule type" value="Genomic_DNA"/>
</dbReference>